<gene>
    <name evidence="3" type="ORF">GTZ93_36195</name>
</gene>
<sequence>MGLGRRNLAWLAVLTAAGVTACTPKPAEAPAQQQAPVAATPPPAAPPPPPAAEPAKEPAAVTTPKLECALSVHPKAKVGESIEVLFKLTNRSESPVWVLKWQTPLEGILGTVFQVTRDGEEMPYQGPMVKRAAPGADSYAAIAPGATVENTVEVTQAWDFKKPGTYRITFRDALMDVATRQQDVPRAGGEYQSTPVTCAPVDVTVAAR</sequence>
<comment type="caution">
    <text evidence="3">The sequence shown here is derived from an EMBL/GenBank/DDBJ whole genome shotgun (WGS) entry which is preliminary data.</text>
</comment>
<keyword evidence="3" id="KW-0645">Protease</keyword>
<reference evidence="3 4" key="1">
    <citation type="submission" date="2020-01" db="EMBL/GenBank/DDBJ databases">
        <title>The draft genome sequence of Corallococcus exiguus DSM 14696.</title>
        <authorList>
            <person name="Zhang X."/>
            <person name="Zhu H."/>
        </authorList>
    </citation>
    <scope>NUCLEOTIDE SEQUENCE [LARGE SCALE GENOMIC DNA]</scope>
    <source>
        <strain evidence="3 4">DSM 14696</strain>
    </source>
</reference>
<accession>A0A7X5BVB2</accession>
<feature type="region of interest" description="Disordered" evidence="1">
    <location>
        <begin position="25"/>
        <end position="62"/>
    </location>
</feature>
<feature type="compositionally biased region" description="Pro residues" evidence="1">
    <location>
        <begin position="39"/>
        <end position="52"/>
    </location>
</feature>
<dbReference type="AlphaFoldDB" id="A0A7X5BVB2"/>
<evidence type="ECO:0000313" key="3">
    <source>
        <dbReference type="EMBL" id="NBC45255.1"/>
    </source>
</evidence>
<keyword evidence="4" id="KW-1185">Reference proteome</keyword>
<evidence type="ECO:0000313" key="4">
    <source>
        <dbReference type="Proteomes" id="UP000537825"/>
    </source>
</evidence>
<evidence type="ECO:0000256" key="2">
    <source>
        <dbReference type="SAM" id="SignalP"/>
    </source>
</evidence>
<dbReference type="PROSITE" id="PS51257">
    <property type="entry name" value="PROKAR_LIPOPROTEIN"/>
    <property type="match status" value="1"/>
</dbReference>
<feature type="signal peptide" evidence="2">
    <location>
        <begin position="1"/>
        <end position="21"/>
    </location>
</feature>
<proteinExistence type="predicted"/>
<evidence type="ECO:0000256" key="1">
    <source>
        <dbReference type="SAM" id="MobiDB-lite"/>
    </source>
</evidence>
<keyword evidence="2" id="KW-0732">Signal</keyword>
<dbReference type="Proteomes" id="UP000537825">
    <property type="component" value="Unassembled WGS sequence"/>
</dbReference>
<dbReference type="GO" id="GO:0006508">
    <property type="term" value="P:proteolysis"/>
    <property type="evidence" value="ECO:0007669"/>
    <property type="project" value="UniProtKB-KW"/>
</dbReference>
<feature type="chain" id="PRO_5031318897" evidence="2">
    <location>
        <begin position="22"/>
        <end position="208"/>
    </location>
</feature>
<feature type="compositionally biased region" description="Low complexity" evidence="1">
    <location>
        <begin position="25"/>
        <end position="38"/>
    </location>
</feature>
<dbReference type="GO" id="GO:0008233">
    <property type="term" value="F:peptidase activity"/>
    <property type="evidence" value="ECO:0007669"/>
    <property type="project" value="UniProtKB-KW"/>
</dbReference>
<dbReference type="RefSeq" id="WP_161663267.1">
    <property type="nucleotide sequence ID" value="NZ_JAAAPK010000013.1"/>
</dbReference>
<name>A0A7X5BVB2_9BACT</name>
<protein>
    <submittedName>
        <fullName evidence="3">Protease</fullName>
    </submittedName>
</protein>
<organism evidence="3 4">
    <name type="scientific">Corallococcus exiguus</name>
    <dbReference type="NCBI Taxonomy" id="83462"/>
    <lineage>
        <taxon>Bacteria</taxon>
        <taxon>Pseudomonadati</taxon>
        <taxon>Myxococcota</taxon>
        <taxon>Myxococcia</taxon>
        <taxon>Myxococcales</taxon>
        <taxon>Cystobacterineae</taxon>
        <taxon>Myxococcaceae</taxon>
        <taxon>Corallococcus</taxon>
    </lineage>
</organism>
<keyword evidence="3" id="KW-0378">Hydrolase</keyword>
<dbReference type="EMBL" id="JAAAPK010000013">
    <property type="protein sequence ID" value="NBC45255.1"/>
    <property type="molecule type" value="Genomic_DNA"/>
</dbReference>
<dbReference type="Gene3D" id="2.60.40.2970">
    <property type="match status" value="1"/>
</dbReference>